<keyword evidence="7" id="KW-1185">Reference proteome</keyword>
<evidence type="ECO:0000259" key="5">
    <source>
        <dbReference type="Pfam" id="PF13490"/>
    </source>
</evidence>
<dbReference type="InterPro" id="IPR027383">
    <property type="entry name" value="Znf_put"/>
</dbReference>
<dbReference type="AlphaFoldDB" id="D2B0P8"/>
<dbReference type="STRING" id="479432.Sros_8415"/>
<dbReference type="Pfam" id="PF13490">
    <property type="entry name" value="zf-HC2"/>
    <property type="match status" value="1"/>
</dbReference>
<dbReference type="HOGENOM" id="CLU_1452897_0_0_11"/>
<dbReference type="KEGG" id="sro:Sros_8415"/>
<evidence type="ECO:0000313" key="6">
    <source>
        <dbReference type="EMBL" id="ACZ91060.1"/>
    </source>
</evidence>
<feature type="transmembrane region" description="Helical" evidence="4">
    <location>
        <begin position="121"/>
        <end position="141"/>
    </location>
</feature>
<dbReference type="RefSeq" id="WP_012894789.1">
    <property type="nucleotide sequence ID" value="NC_013595.1"/>
</dbReference>
<keyword evidence="4 6" id="KW-0812">Transmembrane</keyword>
<evidence type="ECO:0000256" key="3">
    <source>
        <dbReference type="SAM" id="MobiDB-lite"/>
    </source>
</evidence>
<keyword evidence="4" id="KW-1133">Transmembrane helix</keyword>
<dbReference type="EMBL" id="CP001814">
    <property type="protein sequence ID" value="ACZ91060.1"/>
    <property type="molecule type" value="Genomic_DNA"/>
</dbReference>
<evidence type="ECO:0000256" key="2">
    <source>
        <dbReference type="ARBA" id="ARBA00023163"/>
    </source>
</evidence>
<evidence type="ECO:0000313" key="7">
    <source>
        <dbReference type="Proteomes" id="UP000002029"/>
    </source>
</evidence>
<feature type="region of interest" description="Disordered" evidence="3">
    <location>
        <begin position="69"/>
        <end position="118"/>
    </location>
</feature>
<proteinExistence type="predicted"/>
<dbReference type="InterPro" id="IPR041916">
    <property type="entry name" value="Anti_sigma_zinc_sf"/>
</dbReference>
<sequence>MSHLGERVSALVDGELNHHERDRALSHLTFCAACRAEVDAMRALKNRLRSLDGPAMPADLTMSLLRMSEPGGPLPPRERPFPTSSASRTFGGAPIPSMHSVAPPDNRPRGRAGGPRRARRAGYVAVGVASAAVALGTLFVAGGSGPSPRVVPPVDMFANQHRNTAPYGGSATPTFSPTP</sequence>
<reference evidence="6 7" key="1">
    <citation type="journal article" date="2010" name="Stand. Genomic Sci.">
        <title>Complete genome sequence of Streptosporangium roseum type strain (NI 9100).</title>
        <authorList>
            <person name="Nolan M."/>
            <person name="Sikorski J."/>
            <person name="Jando M."/>
            <person name="Lucas S."/>
            <person name="Lapidus A."/>
            <person name="Glavina Del Rio T."/>
            <person name="Chen F."/>
            <person name="Tice H."/>
            <person name="Pitluck S."/>
            <person name="Cheng J.F."/>
            <person name="Chertkov O."/>
            <person name="Sims D."/>
            <person name="Meincke L."/>
            <person name="Brettin T."/>
            <person name="Han C."/>
            <person name="Detter J.C."/>
            <person name="Bruce D."/>
            <person name="Goodwin L."/>
            <person name="Land M."/>
            <person name="Hauser L."/>
            <person name="Chang Y.J."/>
            <person name="Jeffries C.D."/>
            <person name="Ivanova N."/>
            <person name="Mavromatis K."/>
            <person name="Mikhailova N."/>
            <person name="Chen A."/>
            <person name="Palaniappan K."/>
            <person name="Chain P."/>
            <person name="Rohde M."/>
            <person name="Goker M."/>
            <person name="Bristow J."/>
            <person name="Eisen J.A."/>
            <person name="Markowitz V."/>
            <person name="Hugenholtz P."/>
            <person name="Kyrpides N.C."/>
            <person name="Klenk H.P."/>
        </authorList>
    </citation>
    <scope>NUCLEOTIDE SEQUENCE [LARGE SCALE GENOMIC DNA]</scope>
    <source>
        <strain evidence="7">ATCC 12428 / DSM 43021 / JCM 3005 / NI 9100</strain>
    </source>
</reference>
<keyword evidence="1" id="KW-0805">Transcription regulation</keyword>
<gene>
    <name evidence="6" type="ordered locus">Sros_8415</name>
</gene>
<dbReference type="OrthoDB" id="3743969at2"/>
<protein>
    <submittedName>
        <fullName evidence="6">Transmembrane anti-sigma factor</fullName>
    </submittedName>
</protein>
<name>D2B0P8_STRRD</name>
<dbReference type="Proteomes" id="UP000002029">
    <property type="component" value="Chromosome"/>
</dbReference>
<dbReference type="Gene3D" id="1.10.10.1320">
    <property type="entry name" value="Anti-sigma factor, zinc-finger domain"/>
    <property type="match status" value="1"/>
</dbReference>
<evidence type="ECO:0000256" key="1">
    <source>
        <dbReference type="ARBA" id="ARBA00023015"/>
    </source>
</evidence>
<accession>D2B0P8</accession>
<feature type="domain" description="Putative zinc-finger" evidence="5">
    <location>
        <begin position="6"/>
        <end position="35"/>
    </location>
</feature>
<evidence type="ECO:0000256" key="4">
    <source>
        <dbReference type="SAM" id="Phobius"/>
    </source>
</evidence>
<keyword evidence="2" id="KW-0804">Transcription</keyword>
<dbReference type="eggNOG" id="COG5662">
    <property type="taxonomic scope" value="Bacteria"/>
</dbReference>
<organism evidence="6 7">
    <name type="scientific">Streptosporangium roseum (strain ATCC 12428 / DSM 43021 / JCM 3005 / KCTC 9067 / NCIMB 10171 / NRRL 2505 / NI 9100)</name>
    <dbReference type="NCBI Taxonomy" id="479432"/>
    <lineage>
        <taxon>Bacteria</taxon>
        <taxon>Bacillati</taxon>
        <taxon>Actinomycetota</taxon>
        <taxon>Actinomycetes</taxon>
        <taxon>Streptosporangiales</taxon>
        <taxon>Streptosporangiaceae</taxon>
        <taxon>Streptosporangium</taxon>
    </lineage>
</organism>
<keyword evidence="4" id="KW-0472">Membrane</keyword>